<dbReference type="InterPro" id="IPR003439">
    <property type="entry name" value="ABC_transporter-like_ATP-bd"/>
</dbReference>
<feature type="domain" description="ABC transporter" evidence="10">
    <location>
        <begin position="424"/>
        <end position="647"/>
    </location>
</feature>
<proteinExistence type="predicted"/>
<evidence type="ECO:0000256" key="7">
    <source>
        <dbReference type="ARBA" id="ARBA00022989"/>
    </source>
</evidence>
<dbReference type="PROSITE" id="PS50893">
    <property type="entry name" value="ABC_TRANSPORTER_2"/>
    <property type="match status" value="2"/>
</dbReference>
<evidence type="ECO:0000256" key="4">
    <source>
        <dbReference type="ARBA" id="ARBA00022737"/>
    </source>
</evidence>
<dbReference type="PROSITE" id="PS50929">
    <property type="entry name" value="ABC_TM1F"/>
    <property type="match status" value="2"/>
</dbReference>
<dbReference type="Gene3D" id="1.20.1560.10">
    <property type="entry name" value="ABC transporter type 1, transmembrane domain"/>
    <property type="match status" value="2"/>
</dbReference>
<keyword evidence="2" id="KW-0813">Transport</keyword>
<dbReference type="FunFam" id="1.20.1560.10:FF:000026">
    <property type="entry name" value="Multidrug resistance-associated protein lethal(2)03659"/>
    <property type="match status" value="1"/>
</dbReference>
<evidence type="ECO:0000256" key="1">
    <source>
        <dbReference type="ARBA" id="ARBA00004141"/>
    </source>
</evidence>
<dbReference type="PANTHER" id="PTHR24223">
    <property type="entry name" value="ATP-BINDING CASSETTE SUB-FAMILY C"/>
    <property type="match status" value="1"/>
</dbReference>
<dbReference type="FunFam" id="3.40.50.300:FF:000973">
    <property type="entry name" value="Multidrug resistance-associated protein 4"/>
    <property type="match status" value="1"/>
</dbReference>
<feature type="domain" description="ABC transporter" evidence="10">
    <location>
        <begin position="1009"/>
        <end position="1242"/>
    </location>
</feature>
<gene>
    <name evidence="12" type="ORF">Zmor_018306</name>
</gene>
<evidence type="ECO:0000256" key="9">
    <source>
        <dbReference type="SAM" id="Phobius"/>
    </source>
</evidence>
<organism evidence="12 13">
    <name type="scientific">Zophobas morio</name>
    <dbReference type="NCBI Taxonomy" id="2755281"/>
    <lineage>
        <taxon>Eukaryota</taxon>
        <taxon>Metazoa</taxon>
        <taxon>Ecdysozoa</taxon>
        <taxon>Arthropoda</taxon>
        <taxon>Hexapoda</taxon>
        <taxon>Insecta</taxon>
        <taxon>Pterygota</taxon>
        <taxon>Neoptera</taxon>
        <taxon>Endopterygota</taxon>
        <taxon>Coleoptera</taxon>
        <taxon>Polyphaga</taxon>
        <taxon>Cucujiformia</taxon>
        <taxon>Tenebrionidae</taxon>
        <taxon>Zophobas</taxon>
    </lineage>
</organism>
<dbReference type="CDD" id="cd03244">
    <property type="entry name" value="ABCC_MRP_domain2"/>
    <property type="match status" value="1"/>
</dbReference>
<evidence type="ECO:0000256" key="2">
    <source>
        <dbReference type="ARBA" id="ARBA00022448"/>
    </source>
</evidence>
<dbReference type="InterPro" id="IPR017871">
    <property type="entry name" value="ABC_transporter-like_CS"/>
</dbReference>
<dbReference type="SUPFAM" id="SSF52540">
    <property type="entry name" value="P-loop containing nucleoside triphosphate hydrolases"/>
    <property type="match status" value="2"/>
</dbReference>
<dbReference type="SMART" id="SM00382">
    <property type="entry name" value="AAA"/>
    <property type="match status" value="2"/>
</dbReference>
<dbReference type="GO" id="GO:0005524">
    <property type="term" value="F:ATP binding"/>
    <property type="evidence" value="ECO:0007669"/>
    <property type="project" value="UniProtKB-KW"/>
</dbReference>
<evidence type="ECO:0000256" key="5">
    <source>
        <dbReference type="ARBA" id="ARBA00022741"/>
    </source>
</evidence>
<feature type="transmembrane region" description="Helical" evidence="9">
    <location>
        <begin position="736"/>
        <end position="756"/>
    </location>
</feature>
<dbReference type="InterPro" id="IPR011527">
    <property type="entry name" value="ABC1_TM_dom"/>
</dbReference>
<dbReference type="GO" id="GO:0016020">
    <property type="term" value="C:membrane"/>
    <property type="evidence" value="ECO:0007669"/>
    <property type="project" value="UniProtKB-SubCell"/>
</dbReference>
<keyword evidence="8 9" id="KW-0472">Membrane</keyword>
<dbReference type="InterPro" id="IPR044746">
    <property type="entry name" value="ABCC_6TM_D1"/>
</dbReference>
<dbReference type="SUPFAM" id="SSF90123">
    <property type="entry name" value="ABC transporter transmembrane region"/>
    <property type="match status" value="2"/>
</dbReference>
<evidence type="ECO:0000256" key="8">
    <source>
        <dbReference type="ARBA" id="ARBA00023136"/>
    </source>
</evidence>
<dbReference type="InterPro" id="IPR027417">
    <property type="entry name" value="P-loop_NTPase"/>
</dbReference>
<dbReference type="InterPro" id="IPR050173">
    <property type="entry name" value="ABC_transporter_C-like"/>
</dbReference>
<dbReference type="Pfam" id="PF00005">
    <property type="entry name" value="ABC_tran"/>
    <property type="match status" value="2"/>
</dbReference>
<dbReference type="CDD" id="cd18579">
    <property type="entry name" value="ABC_6TM_ABCC_D1"/>
    <property type="match status" value="1"/>
</dbReference>
<evidence type="ECO:0000313" key="12">
    <source>
        <dbReference type="EMBL" id="KAJ3652329.1"/>
    </source>
</evidence>
<dbReference type="FunFam" id="3.40.50.300:FF:000163">
    <property type="entry name" value="Multidrug resistance-associated protein member 4"/>
    <property type="match status" value="1"/>
</dbReference>
<feature type="domain" description="ABC transmembrane type-1" evidence="11">
    <location>
        <begin position="104"/>
        <end position="350"/>
    </location>
</feature>
<protein>
    <recommendedName>
        <fullName evidence="14">Multidrug resistance-associated protein lethal(2)03659</fullName>
    </recommendedName>
</protein>
<dbReference type="Proteomes" id="UP001168821">
    <property type="component" value="Unassembled WGS sequence"/>
</dbReference>
<keyword evidence="7 9" id="KW-1133">Transmembrane helix</keyword>
<dbReference type="AlphaFoldDB" id="A0AA38MDT6"/>
<keyword evidence="13" id="KW-1185">Reference proteome</keyword>
<evidence type="ECO:0000313" key="13">
    <source>
        <dbReference type="Proteomes" id="UP001168821"/>
    </source>
</evidence>
<comment type="caution">
    <text evidence="12">The sequence shown here is derived from an EMBL/GenBank/DDBJ whole genome shotgun (WGS) entry which is preliminary data.</text>
</comment>
<dbReference type="FunFam" id="1.20.1560.10:FF:000014">
    <property type="entry name" value="Multidrug resistance-associated protein member 4"/>
    <property type="match status" value="1"/>
</dbReference>
<feature type="transmembrane region" description="Helical" evidence="9">
    <location>
        <begin position="358"/>
        <end position="380"/>
    </location>
</feature>
<name>A0AA38MDT6_9CUCU</name>
<dbReference type="PROSITE" id="PS00211">
    <property type="entry name" value="ABC_TRANSPORTER_1"/>
    <property type="match status" value="2"/>
</dbReference>
<keyword evidence="3 9" id="KW-0812">Transmembrane</keyword>
<feature type="transmembrane region" description="Helical" evidence="9">
    <location>
        <begin position="91"/>
        <end position="112"/>
    </location>
</feature>
<feature type="transmembrane region" description="Helical" evidence="9">
    <location>
        <begin position="831"/>
        <end position="851"/>
    </location>
</feature>
<evidence type="ECO:0000256" key="3">
    <source>
        <dbReference type="ARBA" id="ARBA00022692"/>
    </source>
</evidence>
<dbReference type="InterPro" id="IPR003593">
    <property type="entry name" value="AAA+_ATPase"/>
</dbReference>
<dbReference type="InterPro" id="IPR036640">
    <property type="entry name" value="ABC1_TM_sf"/>
</dbReference>
<dbReference type="Gene3D" id="3.40.50.300">
    <property type="entry name" value="P-loop containing nucleotide triphosphate hydrolases"/>
    <property type="match status" value="2"/>
</dbReference>
<dbReference type="InterPro" id="IPR044726">
    <property type="entry name" value="ABCC_6TM_D2"/>
</dbReference>
<accession>A0AA38MDT6</accession>
<evidence type="ECO:0008006" key="14">
    <source>
        <dbReference type="Google" id="ProtNLM"/>
    </source>
</evidence>
<dbReference type="GO" id="GO:0016887">
    <property type="term" value="F:ATP hydrolysis activity"/>
    <property type="evidence" value="ECO:0007669"/>
    <property type="project" value="InterPro"/>
</dbReference>
<feature type="transmembrane region" description="Helical" evidence="9">
    <location>
        <begin position="208"/>
        <end position="226"/>
    </location>
</feature>
<dbReference type="CDD" id="cd03250">
    <property type="entry name" value="ABCC_MRP_domain1"/>
    <property type="match status" value="1"/>
</dbReference>
<reference evidence="12" key="1">
    <citation type="journal article" date="2023" name="G3 (Bethesda)">
        <title>Whole genome assemblies of Zophobas morio and Tenebrio molitor.</title>
        <authorList>
            <person name="Kaur S."/>
            <person name="Stinson S.A."/>
            <person name="diCenzo G.C."/>
        </authorList>
    </citation>
    <scope>NUCLEOTIDE SEQUENCE</scope>
    <source>
        <strain evidence="12">QUZm001</strain>
    </source>
</reference>
<keyword evidence="5" id="KW-0547">Nucleotide-binding</keyword>
<sequence length="1261" mass="141866">MENKLKGGGNKEIHPQERGCILKHIFFCWQIPIFLKGLKKDLNEDDLYSTLKQHQSKNLGDRLQEKWLREKSASKTPSLRRVIIQTFGLEFVIKGIFYLPVDMIIFICQPFLLSKFLDCFTREDNLQTNDTYIYAGLITLLVFFRAISFNFLLMEMTVLGMKMRIACSSLIYRNILTVRKRATSDLTMGQMVNLLSNDVGKFDDAFTFFQYMWIAPLEIAVGVVYMDVKLGHTALVGVVFLTLCLLFQTYISKKIFQKRRQIALKTDKRVCLVNDVVSGIRAIKMYAWEDYFIEVIEKARSAELKKVTTANYYRLGINSFKLFSTPVSVFLGIITLMVTKSPITPQYLYTMETMYESLALSVIILVPVSLVRVSEVSVSIERIQEFLLKTDTTSEVCTHLDVKTHHQTSFLRCYNIFQEGPHCISLRNVSAKWHSSSQRNVLSNITFTAHFCDLIGVVGPAGGGKTTLLQAILKEIQTCGGTMDIHGTISYASQEPWIFSGSIRQNILFGEDLDVEKYHVVVQICCLEHDIFSLPQGDGTIVGERGAMLSGGQKARINLARAIYREADIYLLDDPLSAVDVHVARQIFDNCILNYLKTKCVVLVTHQARYLQTATKIYVLEDGKIRDCGKYGKVVGLKDTFVDESETTGALSQALAPLKQHNDLEEFKEHRSSGRNSVNIYKRYCLSAGHWTFTILVLLLLVLLQTLVNACDYFLSLWVNVKNLMEHQKKLHFFELYIIILGSIIITAFCTVWLIVRYNINVSKNLHQHLLSRTIHNTIAFFNQNSSGRILNRFTKDMGSIDEMLPMAVMNVLTGLLLVFGSIVLVSLTNYWMVLISLTLVLVTCLCAFVFQATNRNLKRTEGTTKSYVLAHITATVQGLATIRASGAQEVLSREFDKHQDLHTSASYLLTALYCALGFWTDLLSAIYVGVVTFGFLLIPNDASAGFIGLAITQATALVGLFQYLIKVWAEVEIHMTSVERVLEYIDLPTEPDNGNLIPPPSWPLAGNITLDTISMKYLPNQTYALKRLCVQIQAGQKIGIVGRTGAGKSSLISALFRLFDFEGAIFIDGIDTKSLPLKHLRSNISIIPQDPILFSGSLRRNIDPWNKYPDSKIWSALEEFNLKQTVSSLPLGLDTVIAEGGSNFSVGQKQLLCLLRSVLQNNKIIVLDEATANVDLKTDEVIQDIIRKKFVGSTVLTIAHRLNTVADSDKILVLEDGKIVEFDDPLVLLQNPEGAFYRYAKENGLRVTRDAIVATKSVKN</sequence>
<comment type="subcellular location">
    <subcellularLocation>
        <location evidence="1">Membrane</location>
        <topology evidence="1">Multi-pass membrane protein</topology>
    </subcellularLocation>
</comment>
<evidence type="ECO:0000259" key="11">
    <source>
        <dbReference type="PROSITE" id="PS50929"/>
    </source>
</evidence>
<dbReference type="CDD" id="cd18580">
    <property type="entry name" value="ABC_6TM_ABCC_D2"/>
    <property type="match status" value="1"/>
</dbReference>
<dbReference type="EMBL" id="JALNTZ010000005">
    <property type="protein sequence ID" value="KAJ3652329.1"/>
    <property type="molecule type" value="Genomic_DNA"/>
</dbReference>
<feature type="transmembrane region" description="Helical" evidence="9">
    <location>
        <begin position="804"/>
        <end position="825"/>
    </location>
</feature>
<keyword evidence="4" id="KW-0677">Repeat</keyword>
<feature type="transmembrane region" description="Helical" evidence="9">
    <location>
        <begin position="945"/>
        <end position="966"/>
    </location>
</feature>
<dbReference type="Pfam" id="PF00664">
    <property type="entry name" value="ABC_membrane"/>
    <property type="match status" value="2"/>
</dbReference>
<feature type="transmembrane region" description="Helical" evidence="9">
    <location>
        <begin position="908"/>
        <end position="939"/>
    </location>
</feature>
<feature type="transmembrane region" description="Helical" evidence="9">
    <location>
        <begin position="232"/>
        <end position="251"/>
    </location>
</feature>
<dbReference type="PANTHER" id="PTHR24223:SF448">
    <property type="entry name" value="FI20146P1-RELATED"/>
    <property type="match status" value="1"/>
</dbReference>
<feature type="domain" description="ABC transmembrane type-1" evidence="11">
    <location>
        <begin position="695"/>
        <end position="981"/>
    </location>
</feature>
<feature type="transmembrane region" description="Helical" evidence="9">
    <location>
        <begin position="320"/>
        <end position="338"/>
    </location>
</feature>
<evidence type="ECO:0000259" key="10">
    <source>
        <dbReference type="PROSITE" id="PS50893"/>
    </source>
</evidence>
<dbReference type="GO" id="GO:0140359">
    <property type="term" value="F:ABC-type transporter activity"/>
    <property type="evidence" value="ECO:0007669"/>
    <property type="project" value="InterPro"/>
</dbReference>
<feature type="transmembrane region" description="Helical" evidence="9">
    <location>
        <begin position="132"/>
        <end position="154"/>
    </location>
</feature>
<feature type="transmembrane region" description="Helical" evidence="9">
    <location>
        <begin position="691"/>
        <end position="716"/>
    </location>
</feature>
<evidence type="ECO:0000256" key="6">
    <source>
        <dbReference type="ARBA" id="ARBA00022840"/>
    </source>
</evidence>
<keyword evidence="6" id="KW-0067">ATP-binding</keyword>